<dbReference type="SUPFAM" id="SSF54637">
    <property type="entry name" value="Thioesterase/thiol ester dehydrase-isomerase"/>
    <property type="match status" value="1"/>
</dbReference>
<evidence type="ECO:0000256" key="2">
    <source>
        <dbReference type="ARBA" id="ARBA00022801"/>
    </source>
</evidence>
<dbReference type="InterPro" id="IPR003736">
    <property type="entry name" value="PAAI_dom"/>
</dbReference>
<reference evidence="4 5" key="1">
    <citation type="submission" date="2018-05" db="EMBL/GenBank/DDBJ databases">
        <title>Genomic Encyclopedia of Type Strains, Phase IV (KMG-V): Genome sequencing to study the core and pangenomes of soil and plant-associated prokaryotes.</title>
        <authorList>
            <person name="Whitman W."/>
        </authorList>
    </citation>
    <scope>NUCLEOTIDE SEQUENCE [LARGE SCALE GENOMIC DNA]</scope>
    <source>
        <strain evidence="4 5">SCZa-39</strain>
    </source>
</reference>
<dbReference type="PANTHER" id="PTHR21660">
    <property type="entry name" value="THIOESTERASE SUPERFAMILY MEMBER-RELATED"/>
    <property type="match status" value="1"/>
</dbReference>
<evidence type="ECO:0000256" key="1">
    <source>
        <dbReference type="ARBA" id="ARBA00008324"/>
    </source>
</evidence>
<dbReference type="Pfam" id="PF03061">
    <property type="entry name" value="4HBT"/>
    <property type="match status" value="1"/>
</dbReference>
<dbReference type="InterPro" id="IPR006683">
    <property type="entry name" value="Thioestr_dom"/>
</dbReference>
<proteinExistence type="inferred from homology"/>
<keyword evidence="5" id="KW-1185">Reference proteome</keyword>
<dbReference type="EMBL" id="QEOB01000017">
    <property type="protein sequence ID" value="PVX75692.1"/>
    <property type="molecule type" value="Genomic_DNA"/>
</dbReference>
<dbReference type="Proteomes" id="UP000245712">
    <property type="component" value="Unassembled WGS sequence"/>
</dbReference>
<protein>
    <submittedName>
        <fullName evidence="4">Uncharacterized protein (TIGR00369 family)</fullName>
    </submittedName>
</protein>
<comment type="caution">
    <text evidence="4">The sequence shown here is derived from an EMBL/GenBank/DDBJ whole genome shotgun (WGS) entry which is preliminary data.</text>
</comment>
<dbReference type="CDD" id="cd03443">
    <property type="entry name" value="PaaI_thioesterase"/>
    <property type="match status" value="1"/>
</dbReference>
<dbReference type="InterPro" id="IPR029069">
    <property type="entry name" value="HotDog_dom_sf"/>
</dbReference>
<keyword evidence="2" id="KW-0378">Hydrolase</keyword>
<dbReference type="Gene3D" id="3.10.129.10">
    <property type="entry name" value="Hotdog Thioesterase"/>
    <property type="match status" value="1"/>
</dbReference>
<sequence length="143" mass="15066">MHHSEDTIAERSFQELLDLRHDAGPDGEARTVLAIEAMHLNAGRVLHGGVAMTMLDVAMANACRARDTLGRRAVTVEMKTSFLRPGGVAGDRVAASGLVRHVTQSMAFCDGELRDMAGTLLATASGTFRYVSPGSPIGTTTAG</sequence>
<dbReference type="NCBIfam" id="TIGR00369">
    <property type="entry name" value="unchar_dom_1"/>
    <property type="match status" value="1"/>
</dbReference>
<name>A0ABX5KGT8_9BURK</name>
<evidence type="ECO:0000313" key="5">
    <source>
        <dbReference type="Proteomes" id="UP000245712"/>
    </source>
</evidence>
<feature type="domain" description="Thioesterase" evidence="3">
    <location>
        <begin position="45"/>
        <end position="120"/>
    </location>
</feature>
<organism evidence="4 5">
    <name type="scientific">Paraburkholderia unamae</name>
    <dbReference type="NCBI Taxonomy" id="219649"/>
    <lineage>
        <taxon>Bacteria</taxon>
        <taxon>Pseudomonadati</taxon>
        <taxon>Pseudomonadota</taxon>
        <taxon>Betaproteobacteria</taxon>
        <taxon>Burkholderiales</taxon>
        <taxon>Burkholderiaceae</taxon>
        <taxon>Paraburkholderia</taxon>
    </lineage>
</organism>
<dbReference type="InterPro" id="IPR039298">
    <property type="entry name" value="ACOT13"/>
</dbReference>
<evidence type="ECO:0000259" key="3">
    <source>
        <dbReference type="Pfam" id="PF03061"/>
    </source>
</evidence>
<accession>A0ABX5KGT8</accession>
<evidence type="ECO:0000313" key="4">
    <source>
        <dbReference type="EMBL" id="PVX75692.1"/>
    </source>
</evidence>
<gene>
    <name evidence="4" type="ORF">C7402_117104</name>
</gene>
<dbReference type="RefSeq" id="WP_112173746.1">
    <property type="nucleotide sequence ID" value="NZ_QEOB01000017.1"/>
</dbReference>
<comment type="similarity">
    <text evidence="1">Belongs to the thioesterase PaaI family.</text>
</comment>
<dbReference type="PANTHER" id="PTHR21660:SF1">
    <property type="entry name" value="ACYL-COENZYME A THIOESTERASE 13"/>
    <property type="match status" value="1"/>
</dbReference>